<dbReference type="EMBL" id="CAJOBS010004197">
    <property type="protein sequence ID" value="CAF4876269.1"/>
    <property type="molecule type" value="Genomic_DNA"/>
</dbReference>
<comment type="caution">
    <text evidence="2">The sequence shown here is derived from an EMBL/GenBank/DDBJ whole genome shotgun (WGS) entry which is preliminary data.</text>
</comment>
<evidence type="ECO:0000256" key="1">
    <source>
        <dbReference type="SAM" id="MobiDB-lite"/>
    </source>
</evidence>
<name>A0A818JM13_9BILA</name>
<dbReference type="Proteomes" id="UP000663838">
    <property type="component" value="Unassembled WGS sequence"/>
</dbReference>
<dbReference type="AlphaFoldDB" id="A0A818JM13"/>
<feature type="compositionally biased region" description="Basic and acidic residues" evidence="1">
    <location>
        <begin position="162"/>
        <end position="181"/>
    </location>
</feature>
<protein>
    <submittedName>
        <fullName evidence="2">Uncharacterized protein</fullName>
    </submittedName>
</protein>
<sequence>SVSEFEEEIRQMKLMFLYNGYSPRHIHWRLTTLFSKYLSKYFILPMFNNSGDFDYLRHQLLTASAATAYDKVTRTSTTNQTHDKNIQNHIQQPTKNNELITRKRLIIHRRHEKRLANNHRYIHELWSHTFHQTEIMNTVLIIGTYLNHNLKQELMTKMIKHIPNERSDKQGKTQPETDKRTHNSQAQLSSG</sequence>
<gene>
    <name evidence="2" type="ORF">KIK155_LOCUS17981</name>
    <name evidence="3" type="ORF">TOA249_LOCUS28892</name>
</gene>
<accession>A0A818JM13</accession>
<feature type="non-terminal residue" evidence="2">
    <location>
        <position position="1"/>
    </location>
</feature>
<proteinExistence type="predicted"/>
<feature type="region of interest" description="Disordered" evidence="1">
    <location>
        <begin position="161"/>
        <end position="191"/>
    </location>
</feature>
<organism evidence="2 4">
    <name type="scientific">Rotaria socialis</name>
    <dbReference type="NCBI Taxonomy" id="392032"/>
    <lineage>
        <taxon>Eukaryota</taxon>
        <taxon>Metazoa</taxon>
        <taxon>Spiralia</taxon>
        <taxon>Gnathifera</taxon>
        <taxon>Rotifera</taxon>
        <taxon>Eurotatoria</taxon>
        <taxon>Bdelloidea</taxon>
        <taxon>Philodinida</taxon>
        <taxon>Philodinidae</taxon>
        <taxon>Rotaria</taxon>
    </lineage>
</organism>
<dbReference type="EMBL" id="CAJNYV010003178">
    <property type="protein sequence ID" value="CAF3541750.1"/>
    <property type="molecule type" value="Genomic_DNA"/>
</dbReference>
<dbReference type="Proteomes" id="UP000663865">
    <property type="component" value="Unassembled WGS sequence"/>
</dbReference>
<evidence type="ECO:0000313" key="4">
    <source>
        <dbReference type="Proteomes" id="UP000663865"/>
    </source>
</evidence>
<evidence type="ECO:0000313" key="3">
    <source>
        <dbReference type="EMBL" id="CAF4876269.1"/>
    </source>
</evidence>
<reference evidence="2" key="1">
    <citation type="submission" date="2021-02" db="EMBL/GenBank/DDBJ databases">
        <authorList>
            <person name="Nowell W R."/>
        </authorList>
    </citation>
    <scope>NUCLEOTIDE SEQUENCE</scope>
</reference>
<evidence type="ECO:0000313" key="2">
    <source>
        <dbReference type="EMBL" id="CAF3541750.1"/>
    </source>
</evidence>